<keyword evidence="3" id="KW-0808">Transferase</keyword>
<dbReference type="Proteomes" id="UP000245469">
    <property type="component" value="Unassembled WGS sequence"/>
</dbReference>
<sequence>MSPQAAQTAARRMVGAVVVPTSFFPLLAAIASALIDGTAGPTWWAVAVLSGFTVTLLALTVVVVRGQVPDPATACLVAITLAALCAYPLFAHLAASSGVAMAPGSDLTRWQTYLVGSTPPAFGALVRRWRPRAALAACAAMAVVAAGVGQVPPPLLTAPLAREGYGVSMAAMAVAVYLVIRAMEQSSGRWSTARMAVLRAEAQAEALALAEAERGRWEAAVHDDVLSALRAGAQATTPQEVRAAAAAAAAALDHIATPPATLTVAAAVAAQQVHAAARGVRESVEVQVDSGAGTLPGRVVEAMADATAELLRNTFRHNPPGVRATVRGRLAADGAYLVVSDDGSGFDVETLPPGRLGIRVSVVGRLRSVGGDATVRSSPAAGTTVELRWPQ</sequence>
<dbReference type="Pfam" id="PF02518">
    <property type="entry name" value="HATPase_c"/>
    <property type="match status" value="1"/>
</dbReference>
<protein>
    <submittedName>
        <fullName evidence="3">Signal transduction histidine kinase</fullName>
    </submittedName>
</protein>
<feature type="transmembrane region" description="Helical" evidence="1">
    <location>
        <begin position="164"/>
        <end position="180"/>
    </location>
</feature>
<evidence type="ECO:0000256" key="1">
    <source>
        <dbReference type="SAM" id="Phobius"/>
    </source>
</evidence>
<evidence type="ECO:0000313" key="3">
    <source>
        <dbReference type="EMBL" id="PWJ55153.1"/>
    </source>
</evidence>
<feature type="transmembrane region" description="Helical" evidence="1">
    <location>
        <begin position="71"/>
        <end position="90"/>
    </location>
</feature>
<organism evidence="3 4">
    <name type="scientific">Quadrisphaera granulorum</name>
    <dbReference type="NCBI Taxonomy" id="317664"/>
    <lineage>
        <taxon>Bacteria</taxon>
        <taxon>Bacillati</taxon>
        <taxon>Actinomycetota</taxon>
        <taxon>Actinomycetes</taxon>
        <taxon>Kineosporiales</taxon>
        <taxon>Kineosporiaceae</taxon>
        <taxon>Quadrisphaera</taxon>
    </lineage>
</organism>
<name>A0A316ABS0_9ACTN</name>
<dbReference type="EMBL" id="QGDQ01000004">
    <property type="protein sequence ID" value="PWJ55153.1"/>
    <property type="molecule type" value="Genomic_DNA"/>
</dbReference>
<keyword evidence="1" id="KW-1133">Transmembrane helix</keyword>
<dbReference type="Gene3D" id="3.30.565.10">
    <property type="entry name" value="Histidine kinase-like ATPase, C-terminal domain"/>
    <property type="match status" value="1"/>
</dbReference>
<evidence type="ECO:0000313" key="4">
    <source>
        <dbReference type="Proteomes" id="UP000245469"/>
    </source>
</evidence>
<keyword evidence="3" id="KW-0418">Kinase</keyword>
<accession>A0A316ABS0</accession>
<dbReference type="InterPro" id="IPR036890">
    <property type="entry name" value="HATPase_C_sf"/>
</dbReference>
<reference evidence="3 4" key="1">
    <citation type="submission" date="2018-03" db="EMBL/GenBank/DDBJ databases">
        <title>Genomic Encyclopedia of Archaeal and Bacterial Type Strains, Phase II (KMG-II): from individual species to whole genera.</title>
        <authorList>
            <person name="Goeker M."/>
        </authorList>
    </citation>
    <scope>NUCLEOTIDE SEQUENCE [LARGE SCALE GENOMIC DNA]</scope>
    <source>
        <strain evidence="3 4">DSM 44889</strain>
    </source>
</reference>
<dbReference type="SUPFAM" id="SSF55874">
    <property type="entry name" value="ATPase domain of HSP90 chaperone/DNA topoisomerase II/histidine kinase"/>
    <property type="match status" value="1"/>
</dbReference>
<keyword evidence="1" id="KW-0472">Membrane</keyword>
<dbReference type="InterPro" id="IPR003594">
    <property type="entry name" value="HATPase_dom"/>
</dbReference>
<feature type="transmembrane region" description="Helical" evidence="1">
    <location>
        <begin position="110"/>
        <end position="126"/>
    </location>
</feature>
<feature type="domain" description="Histidine kinase/HSP90-like ATPase" evidence="2">
    <location>
        <begin position="306"/>
        <end position="390"/>
    </location>
</feature>
<feature type="transmembrane region" description="Helical" evidence="1">
    <location>
        <begin position="41"/>
        <end position="64"/>
    </location>
</feature>
<dbReference type="RefSeq" id="WP_109773240.1">
    <property type="nucleotide sequence ID" value="NZ_QGDQ01000004.1"/>
</dbReference>
<dbReference type="GO" id="GO:0016301">
    <property type="term" value="F:kinase activity"/>
    <property type="evidence" value="ECO:0007669"/>
    <property type="project" value="UniProtKB-KW"/>
</dbReference>
<feature type="transmembrane region" description="Helical" evidence="1">
    <location>
        <begin position="12"/>
        <end position="35"/>
    </location>
</feature>
<evidence type="ECO:0000259" key="2">
    <source>
        <dbReference type="Pfam" id="PF02518"/>
    </source>
</evidence>
<keyword evidence="4" id="KW-1185">Reference proteome</keyword>
<proteinExistence type="predicted"/>
<keyword evidence="1" id="KW-0812">Transmembrane</keyword>
<dbReference type="OrthoDB" id="5125370at2"/>
<gene>
    <name evidence="3" type="ORF">BXY45_10474</name>
</gene>
<dbReference type="AlphaFoldDB" id="A0A316ABS0"/>
<comment type="caution">
    <text evidence="3">The sequence shown here is derived from an EMBL/GenBank/DDBJ whole genome shotgun (WGS) entry which is preliminary data.</text>
</comment>
<feature type="transmembrane region" description="Helical" evidence="1">
    <location>
        <begin position="133"/>
        <end position="152"/>
    </location>
</feature>